<evidence type="ECO:0000313" key="1">
    <source>
        <dbReference type="EMBL" id="PZW41568.1"/>
    </source>
</evidence>
<keyword evidence="2" id="KW-1185">Reference proteome</keyword>
<reference evidence="1 2" key="1">
    <citation type="submission" date="2018-06" db="EMBL/GenBank/DDBJ databases">
        <title>Genomic Encyclopedia of Archaeal and Bacterial Type Strains, Phase II (KMG-II): from individual species to whole genera.</title>
        <authorList>
            <person name="Goeker M."/>
        </authorList>
    </citation>
    <scope>NUCLEOTIDE SEQUENCE [LARGE SCALE GENOMIC DNA]</scope>
    <source>
        <strain evidence="1 2">DSM 15361</strain>
    </source>
</reference>
<sequence>MDFFLEERRNVILIRQKWKYNWLTLSGTSQWNYQEKKTFHQKADQIIWQEWGGHFKMRVSGKSDFAKQHANTIFTLNFDILWELTNPHWVVNVTKIPKNKFKRSNVIWGKHEINLDTEDVNVNNRIRAGKTYKQYPVSHEYGHSSGNVPQNVNHWDEYRSVSNYVSDRKSMMNIGHDLRERHIDYIITQLNLLIPNTSFTYAVKP</sequence>
<comment type="caution">
    <text evidence="1">The sequence shown here is derived from an EMBL/GenBank/DDBJ whole genome shotgun (WGS) entry which is preliminary data.</text>
</comment>
<dbReference type="EMBL" id="QKYV01000003">
    <property type="protein sequence ID" value="PZW41568.1"/>
    <property type="molecule type" value="Genomic_DNA"/>
</dbReference>
<name>A0A2W7I5Q3_9FLAO</name>
<dbReference type="Proteomes" id="UP000249542">
    <property type="component" value="Unassembled WGS sequence"/>
</dbReference>
<organism evidence="1 2">
    <name type="scientific">Mesonia algae</name>
    <dbReference type="NCBI Taxonomy" id="213248"/>
    <lineage>
        <taxon>Bacteria</taxon>
        <taxon>Pseudomonadati</taxon>
        <taxon>Bacteroidota</taxon>
        <taxon>Flavobacteriia</taxon>
        <taxon>Flavobacteriales</taxon>
        <taxon>Flavobacteriaceae</taxon>
        <taxon>Mesonia</taxon>
    </lineage>
</organism>
<accession>A0A2W7I5Q3</accession>
<gene>
    <name evidence="1" type="ORF">LX95_01249</name>
</gene>
<evidence type="ECO:0000313" key="2">
    <source>
        <dbReference type="Proteomes" id="UP000249542"/>
    </source>
</evidence>
<dbReference type="AlphaFoldDB" id="A0A2W7I5Q3"/>
<proteinExistence type="predicted"/>
<protein>
    <submittedName>
        <fullName evidence="1">Uncharacterized protein</fullName>
    </submittedName>
</protein>